<evidence type="ECO:0000313" key="2">
    <source>
        <dbReference type="EMBL" id="KAK2031492.1"/>
    </source>
</evidence>
<feature type="transmembrane region" description="Helical" evidence="1">
    <location>
        <begin position="148"/>
        <end position="168"/>
    </location>
</feature>
<accession>A0AAD9HNW7</accession>
<reference evidence="2" key="1">
    <citation type="submission" date="2021-06" db="EMBL/GenBank/DDBJ databases">
        <title>Comparative genomics, transcriptomics and evolutionary studies reveal genomic signatures of adaptation to plant cell wall in hemibiotrophic fungi.</title>
        <authorList>
            <consortium name="DOE Joint Genome Institute"/>
            <person name="Baroncelli R."/>
            <person name="Diaz J.F."/>
            <person name="Benocci T."/>
            <person name="Peng M."/>
            <person name="Battaglia E."/>
            <person name="Haridas S."/>
            <person name="Andreopoulos W."/>
            <person name="Labutti K."/>
            <person name="Pangilinan J."/>
            <person name="Floch G.L."/>
            <person name="Makela M.R."/>
            <person name="Henrissat B."/>
            <person name="Grigoriev I.V."/>
            <person name="Crouch J.A."/>
            <person name="De Vries R.P."/>
            <person name="Sukno S.A."/>
            <person name="Thon M.R."/>
        </authorList>
    </citation>
    <scope>NUCLEOTIDE SEQUENCE</scope>
    <source>
        <strain evidence="2">MAFF235873</strain>
    </source>
</reference>
<dbReference type="Proteomes" id="UP001232148">
    <property type="component" value="Unassembled WGS sequence"/>
</dbReference>
<keyword evidence="3" id="KW-1185">Reference proteome</keyword>
<gene>
    <name evidence="2" type="ORF">LX32DRAFT_713675</name>
</gene>
<keyword evidence="1" id="KW-1133">Transmembrane helix</keyword>
<evidence type="ECO:0000256" key="1">
    <source>
        <dbReference type="SAM" id="Phobius"/>
    </source>
</evidence>
<organism evidence="2 3">
    <name type="scientific">Colletotrichum zoysiae</name>
    <dbReference type="NCBI Taxonomy" id="1216348"/>
    <lineage>
        <taxon>Eukaryota</taxon>
        <taxon>Fungi</taxon>
        <taxon>Dikarya</taxon>
        <taxon>Ascomycota</taxon>
        <taxon>Pezizomycotina</taxon>
        <taxon>Sordariomycetes</taxon>
        <taxon>Hypocreomycetidae</taxon>
        <taxon>Glomerellales</taxon>
        <taxon>Glomerellaceae</taxon>
        <taxon>Colletotrichum</taxon>
        <taxon>Colletotrichum graminicola species complex</taxon>
    </lineage>
</organism>
<keyword evidence="1" id="KW-0812">Transmembrane</keyword>
<feature type="transmembrane region" description="Helical" evidence="1">
    <location>
        <begin position="38"/>
        <end position="58"/>
    </location>
</feature>
<feature type="transmembrane region" description="Helical" evidence="1">
    <location>
        <begin position="91"/>
        <end position="112"/>
    </location>
</feature>
<proteinExistence type="predicted"/>
<sequence length="209" mass="23446">MGSAVSIVCHPGVDDVLKPLTNPCRRDGKDFTLAYKDFLLTIVPSAILIPVTAARVVFLSRQLRKTRRIPITTARRYTKLWVTGENKSNRFFLSASLSALAGTCCLFLLSFLEHDYSATPSTVIILFLLGSCICDIPIIIALWRHQDFVTLSLLRTGSLVAKAIVFLLESMSKKSYLEADFSQKSPEVLSGIINRILFLWLIYYNPTRL</sequence>
<dbReference type="EMBL" id="MU842839">
    <property type="protein sequence ID" value="KAK2031492.1"/>
    <property type="molecule type" value="Genomic_DNA"/>
</dbReference>
<dbReference type="AlphaFoldDB" id="A0AAD9HNW7"/>
<name>A0AAD9HNW7_9PEZI</name>
<evidence type="ECO:0000313" key="3">
    <source>
        <dbReference type="Proteomes" id="UP001232148"/>
    </source>
</evidence>
<feature type="transmembrane region" description="Helical" evidence="1">
    <location>
        <begin position="188"/>
        <end position="204"/>
    </location>
</feature>
<feature type="transmembrane region" description="Helical" evidence="1">
    <location>
        <begin position="124"/>
        <end position="143"/>
    </location>
</feature>
<keyword evidence="1" id="KW-0472">Membrane</keyword>
<comment type="caution">
    <text evidence="2">The sequence shown here is derived from an EMBL/GenBank/DDBJ whole genome shotgun (WGS) entry which is preliminary data.</text>
</comment>
<protein>
    <submittedName>
        <fullName evidence="2">Uncharacterized protein</fullName>
    </submittedName>
</protein>